<name>A0A507CHV2_9FUNG</name>
<dbReference type="InterPro" id="IPR041036">
    <property type="entry name" value="GH5_C"/>
</dbReference>
<protein>
    <recommendedName>
        <fullName evidence="10">Glycoside hydrolase family 5 domain-containing protein</fullName>
    </recommendedName>
</protein>
<keyword evidence="3 4" id="KW-0326">Glycosidase</keyword>
<comment type="caution">
    <text evidence="8">The sequence shown here is derived from an EMBL/GenBank/DDBJ whole genome shotgun (WGS) entry which is preliminary data.</text>
</comment>
<dbReference type="GO" id="GO:0004553">
    <property type="term" value="F:hydrolase activity, hydrolyzing O-glycosyl compounds"/>
    <property type="evidence" value="ECO:0007669"/>
    <property type="project" value="InterPro"/>
</dbReference>
<reference evidence="8 9" key="1">
    <citation type="journal article" date="2019" name="Sci. Rep.">
        <title>Comparative genomics of chytrid fungi reveal insights into the obligate biotrophic and pathogenic lifestyle of Synchytrium endobioticum.</title>
        <authorList>
            <person name="van de Vossenberg B.T.L.H."/>
            <person name="Warris S."/>
            <person name="Nguyen H.D.T."/>
            <person name="van Gent-Pelzer M.P.E."/>
            <person name="Joly D.L."/>
            <person name="van de Geest H.C."/>
            <person name="Bonants P.J.M."/>
            <person name="Smith D.S."/>
            <person name="Levesque C.A."/>
            <person name="van der Lee T.A.J."/>
        </authorList>
    </citation>
    <scope>NUCLEOTIDE SEQUENCE [LARGE SCALE GENOMIC DNA]</scope>
    <source>
        <strain evidence="8 9">JEL517</strain>
    </source>
</reference>
<dbReference type="InterPro" id="IPR001547">
    <property type="entry name" value="Glyco_hydro_5"/>
</dbReference>
<dbReference type="SUPFAM" id="SSF51445">
    <property type="entry name" value="(Trans)glycosidases"/>
    <property type="match status" value="1"/>
</dbReference>
<accession>A0A507CHV2</accession>
<evidence type="ECO:0000256" key="4">
    <source>
        <dbReference type="RuleBase" id="RU361153"/>
    </source>
</evidence>
<dbReference type="OrthoDB" id="1887033at2759"/>
<dbReference type="GO" id="GO:0000272">
    <property type="term" value="P:polysaccharide catabolic process"/>
    <property type="evidence" value="ECO:0007669"/>
    <property type="project" value="InterPro"/>
</dbReference>
<evidence type="ECO:0000259" key="6">
    <source>
        <dbReference type="Pfam" id="PF00150"/>
    </source>
</evidence>
<dbReference type="Pfam" id="PF00150">
    <property type="entry name" value="Cellulase"/>
    <property type="match status" value="1"/>
</dbReference>
<feature type="domain" description="Glycoside hydrolase family 5 C-terminal" evidence="7">
    <location>
        <begin position="487"/>
        <end position="573"/>
    </location>
</feature>
<dbReference type="GO" id="GO:0016042">
    <property type="term" value="P:lipid catabolic process"/>
    <property type="evidence" value="ECO:0007669"/>
    <property type="project" value="UniProtKB-ARBA"/>
</dbReference>
<feature type="region of interest" description="Disordered" evidence="5">
    <location>
        <begin position="38"/>
        <end position="66"/>
    </location>
</feature>
<comment type="similarity">
    <text evidence="1 4">Belongs to the glycosyl hydrolase 5 (cellulase A) family.</text>
</comment>
<keyword evidence="2 4" id="KW-0378">Hydrolase</keyword>
<dbReference type="InterPro" id="IPR017853">
    <property type="entry name" value="GH"/>
</dbReference>
<evidence type="ECO:0000313" key="8">
    <source>
        <dbReference type="EMBL" id="TPX37193.1"/>
    </source>
</evidence>
<gene>
    <name evidence="8" type="ORF">SmJEL517_g00817</name>
</gene>
<evidence type="ECO:0008006" key="10">
    <source>
        <dbReference type="Google" id="ProtNLM"/>
    </source>
</evidence>
<dbReference type="Gene3D" id="3.20.20.80">
    <property type="entry name" value="Glycosidases"/>
    <property type="match status" value="1"/>
</dbReference>
<dbReference type="STRING" id="1806994.A0A507CHV2"/>
<feature type="domain" description="Glycoside hydrolase family 5" evidence="6">
    <location>
        <begin position="135"/>
        <end position="458"/>
    </location>
</feature>
<dbReference type="PANTHER" id="PTHR31308:SF3">
    <property type="entry name" value="ENDOGLYCOCERAMIDASE"/>
    <property type="match status" value="1"/>
</dbReference>
<evidence type="ECO:0000256" key="5">
    <source>
        <dbReference type="SAM" id="MobiDB-lite"/>
    </source>
</evidence>
<sequence>MYPDGIAATLKLLNTRNIAVTFLISTLILANPISTSNPQPQHLSAQLRQSPHSYTNSPPLPNANSNRDQLVLGAQQQLPLQEPVFSWPSSPNKPTEITTIAGVDTDTHSFIDVKGRTRLFRGVNVVYKVHPWHPLTANWDPQFSFSHEDIQLLSDLNINVIRLGIQWPGVEPVRGEYNQTYLDVIKGIIQACSNKGIYILADFHQDSLSEKFCGEGLPLWAADPSYKDTDKSGFPFPLENRPWKTDENGIPSTEDCAKHNWPDYQTTVSGSQAYQNLYDDKDGIRTAFGLFWRKVASELLEFDNILGYDLINEPFAGAIYKNPALLVPGAADRINLQPFYNSISDAIRTVDDKGIIFFESVTWDNVRVGFSDVPGGEAYRNRTALSYHHYYPVPNLQKLEPTIRERLRDVDRLKTGMMLTEFDIAYTNNGVERVDTLVEALDVADKYFQSWTGWELKPFYPMTGFGDSLIDPVTGEIRWPMVRVYSRTFAHAVAGKLVLHKFDMKTAKFELKYEITALDASTEIRLEKRVHYPNGYAVRVSPASKATWSVRPGNYNLIEVKHTPRAQVGDTIEVAIVAL</sequence>
<dbReference type="GeneID" id="42002042"/>
<dbReference type="GO" id="GO:1901136">
    <property type="term" value="P:carbohydrate derivative catabolic process"/>
    <property type="evidence" value="ECO:0007669"/>
    <property type="project" value="UniProtKB-ARBA"/>
</dbReference>
<evidence type="ECO:0000259" key="7">
    <source>
        <dbReference type="Pfam" id="PF18564"/>
    </source>
</evidence>
<dbReference type="Proteomes" id="UP000319731">
    <property type="component" value="Unassembled WGS sequence"/>
</dbReference>
<dbReference type="RefSeq" id="XP_031027263.1">
    <property type="nucleotide sequence ID" value="XM_031166745.1"/>
</dbReference>
<dbReference type="Pfam" id="PF18564">
    <property type="entry name" value="Glyco_hydro_5_C"/>
    <property type="match status" value="1"/>
</dbReference>
<dbReference type="Gene3D" id="2.60.40.1180">
    <property type="entry name" value="Golgi alpha-mannosidase II"/>
    <property type="match status" value="1"/>
</dbReference>
<organism evidence="8 9">
    <name type="scientific">Synchytrium microbalum</name>
    <dbReference type="NCBI Taxonomy" id="1806994"/>
    <lineage>
        <taxon>Eukaryota</taxon>
        <taxon>Fungi</taxon>
        <taxon>Fungi incertae sedis</taxon>
        <taxon>Chytridiomycota</taxon>
        <taxon>Chytridiomycota incertae sedis</taxon>
        <taxon>Chytridiomycetes</taxon>
        <taxon>Synchytriales</taxon>
        <taxon>Synchytriaceae</taxon>
        <taxon>Synchytrium</taxon>
    </lineage>
</organism>
<dbReference type="InterPro" id="IPR052066">
    <property type="entry name" value="Glycosphingolipid_Hydrolases"/>
</dbReference>
<evidence type="ECO:0000313" key="9">
    <source>
        <dbReference type="Proteomes" id="UP000319731"/>
    </source>
</evidence>
<evidence type="ECO:0000256" key="3">
    <source>
        <dbReference type="ARBA" id="ARBA00023295"/>
    </source>
</evidence>
<keyword evidence="9" id="KW-1185">Reference proteome</keyword>
<dbReference type="EMBL" id="QEAO01000003">
    <property type="protein sequence ID" value="TPX37193.1"/>
    <property type="molecule type" value="Genomic_DNA"/>
</dbReference>
<dbReference type="AlphaFoldDB" id="A0A507CHV2"/>
<dbReference type="InterPro" id="IPR013780">
    <property type="entry name" value="Glyco_hydro_b"/>
</dbReference>
<evidence type="ECO:0000256" key="1">
    <source>
        <dbReference type="ARBA" id="ARBA00005641"/>
    </source>
</evidence>
<dbReference type="PANTHER" id="PTHR31308">
    <property type="match status" value="1"/>
</dbReference>
<evidence type="ECO:0000256" key="2">
    <source>
        <dbReference type="ARBA" id="ARBA00022801"/>
    </source>
</evidence>
<proteinExistence type="inferred from homology"/>